<dbReference type="PRINTS" id="PR00080">
    <property type="entry name" value="SDRFAMILY"/>
</dbReference>
<protein>
    <submittedName>
        <fullName evidence="3">Tropinone reductase</fullName>
    </submittedName>
</protein>
<dbReference type="PANTHER" id="PTHR42898">
    <property type="entry name" value="TROPINONE REDUCTASE"/>
    <property type="match status" value="1"/>
</dbReference>
<keyword evidence="2" id="KW-0560">Oxidoreductase</keyword>
<dbReference type="RefSeq" id="WP_048919417.1">
    <property type="nucleotide sequence ID" value="NZ_CP010777.1"/>
</dbReference>
<sequence length="257" mass="27574">MQNNRWSLEGRKALVTGGTKGIGAAIAEELLNLGAEVLIVARKELEVNQAVTDWRGRGLNASGMVADVSQPADRHNLIQLVENTWGALDILVNNVGTNIRKKIGDYTPEEYNYLLQTNLTSAFDLCRLSHPLLKQSGQGNVVNVSSVAGLGHVRTGAIYGMTKAAIIQLSKNLAGEWAPDGIRVNCVAPWYIRTPLAEQVLQNAEYLESVLSRTPSRTIGNPEDVSAAVAFLCMPAAAYITGQCIAVDGGMSINLFG</sequence>
<comment type="similarity">
    <text evidence="1">Belongs to the short-chain dehydrogenases/reductases (SDR) family.</text>
</comment>
<evidence type="ECO:0000256" key="2">
    <source>
        <dbReference type="ARBA" id="ARBA00023002"/>
    </source>
</evidence>
<dbReference type="Gene3D" id="3.40.50.720">
    <property type="entry name" value="NAD(P)-binding Rossmann-like Domain"/>
    <property type="match status" value="1"/>
</dbReference>
<dbReference type="KEGG" id="ruf:TH63_01770"/>
<dbReference type="Proteomes" id="UP000036458">
    <property type="component" value="Chromosome"/>
</dbReference>
<dbReference type="NCBIfam" id="NF005559">
    <property type="entry name" value="PRK07231.1"/>
    <property type="match status" value="1"/>
</dbReference>
<dbReference type="NCBIfam" id="NF006693">
    <property type="entry name" value="PRK09242.1"/>
    <property type="match status" value="1"/>
</dbReference>
<dbReference type="EMBL" id="CP010777">
    <property type="protein sequence ID" value="AKQ44640.1"/>
    <property type="molecule type" value="Genomic_DNA"/>
</dbReference>
<name>A0A0H4VGC6_9BACT</name>
<gene>
    <name evidence="3" type="ORF">TH63_01770</name>
</gene>
<dbReference type="PROSITE" id="PS00061">
    <property type="entry name" value="ADH_SHORT"/>
    <property type="match status" value="1"/>
</dbReference>
<dbReference type="SUPFAM" id="SSF51735">
    <property type="entry name" value="NAD(P)-binding Rossmann-fold domains"/>
    <property type="match status" value="1"/>
</dbReference>
<dbReference type="PANTHER" id="PTHR42898:SF6">
    <property type="entry name" value="NADP-DEPENDENT MANNITOL DEHYDROGENASE"/>
    <property type="match status" value="1"/>
</dbReference>
<evidence type="ECO:0000256" key="1">
    <source>
        <dbReference type="ARBA" id="ARBA00006484"/>
    </source>
</evidence>
<dbReference type="GO" id="GO:0016491">
    <property type="term" value="F:oxidoreductase activity"/>
    <property type="evidence" value="ECO:0007669"/>
    <property type="project" value="UniProtKB-KW"/>
</dbReference>
<reference evidence="3 4" key="1">
    <citation type="submission" date="2015-01" db="EMBL/GenBank/DDBJ databases">
        <title>Rufibacter sp./DG31D/ whole genome sequencing.</title>
        <authorList>
            <person name="Kim M.K."/>
            <person name="Srinivasan S."/>
            <person name="Lee J.-J."/>
        </authorList>
    </citation>
    <scope>NUCLEOTIDE SEQUENCE [LARGE SCALE GENOMIC DNA]</scope>
    <source>
        <strain evidence="3 4">DG31D</strain>
    </source>
</reference>
<dbReference type="PATRIC" id="fig|1379910.4.peg.372"/>
<dbReference type="InterPro" id="IPR045000">
    <property type="entry name" value="TR"/>
</dbReference>
<organism evidence="3 4">
    <name type="scientific">Rufibacter radiotolerans</name>
    <dbReference type="NCBI Taxonomy" id="1379910"/>
    <lineage>
        <taxon>Bacteria</taxon>
        <taxon>Pseudomonadati</taxon>
        <taxon>Bacteroidota</taxon>
        <taxon>Cytophagia</taxon>
        <taxon>Cytophagales</taxon>
        <taxon>Hymenobacteraceae</taxon>
        <taxon>Rufibacter</taxon>
    </lineage>
</organism>
<dbReference type="AlphaFoldDB" id="A0A0H4VGC6"/>
<dbReference type="PRINTS" id="PR00081">
    <property type="entry name" value="GDHRDH"/>
</dbReference>
<dbReference type="STRING" id="1379910.TH63_01770"/>
<dbReference type="FunFam" id="3.40.50.720:FF:000084">
    <property type="entry name" value="Short-chain dehydrogenase reductase"/>
    <property type="match status" value="1"/>
</dbReference>
<evidence type="ECO:0000313" key="4">
    <source>
        <dbReference type="Proteomes" id="UP000036458"/>
    </source>
</evidence>
<proteinExistence type="inferred from homology"/>
<dbReference type="OrthoDB" id="9804104at2"/>
<dbReference type="InterPro" id="IPR020904">
    <property type="entry name" value="Sc_DH/Rdtase_CS"/>
</dbReference>
<dbReference type="InterPro" id="IPR002347">
    <property type="entry name" value="SDR_fam"/>
</dbReference>
<accession>A0A0H4VGC6</accession>
<dbReference type="InterPro" id="IPR036291">
    <property type="entry name" value="NAD(P)-bd_dom_sf"/>
</dbReference>
<evidence type="ECO:0000313" key="3">
    <source>
        <dbReference type="EMBL" id="AKQ44640.1"/>
    </source>
</evidence>
<keyword evidence="4" id="KW-1185">Reference proteome</keyword>
<dbReference type="Pfam" id="PF13561">
    <property type="entry name" value="adh_short_C2"/>
    <property type="match status" value="1"/>
</dbReference>